<reference evidence="2" key="1">
    <citation type="submission" date="2016-11" db="UniProtKB">
        <authorList>
            <consortium name="WormBaseParasite"/>
        </authorList>
    </citation>
    <scope>IDENTIFICATION</scope>
</reference>
<evidence type="ECO:0000313" key="1">
    <source>
        <dbReference type="Proteomes" id="UP000095282"/>
    </source>
</evidence>
<evidence type="ECO:0000313" key="2">
    <source>
        <dbReference type="WBParaSite" id="Csp11.Scaffold564.g4023.t1"/>
    </source>
</evidence>
<protein>
    <submittedName>
        <fullName evidence="2">F-box domain-containing protein</fullName>
    </submittedName>
</protein>
<dbReference type="AlphaFoldDB" id="A0A1I7TAH0"/>
<dbReference type="Pfam" id="PF12078">
    <property type="entry name" value="DUF3557"/>
    <property type="match status" value="1"/>
</dbReference>
<name>A0A1I7TAH0_9PELO</name>
<proteinExistence type="predicted"/>
<dbReference type="WBParaSite" id="Csp11.Scaffold564.g4023.t1">
    <property type="protein sequence ID" value="Csp11.Scaffold564.g4023.t1"/>
    <property type="gene ID" value="Csp11.Scaffold564.g4023"/>
</dbReference>
<accession>A0A1I7TAH0</accession>
<sequence length="467" mass="54683">MNSKPLTYDSLKTVILYMEPSIRILLSSRIPSIRAVERRVPLRIKELAVGNHHIRVNGTSYSYEVYQVDCAENVPEKVSGKSKLNFKTTCDVDKFGIRDYIIREGGMVPGNNGTVEKNLFGEYDRENIPTNEGRIERLKKLLEVEKERYNQLLNYCPNSKLNQGYNSMFKFIRLRDTIGRLYKQEEMELLENEEMVKKAVKYTNEKIERMKKELLPFENRRNNIRPKFEIHVMKSRGISLPHLIERINYTKKLHKAGEYLIDAMFGKRRDVQTKLFRFSLGCAFQFPRGLKIKANELCFMGDGPLGLNLLGSIIDRSSFPLKKISIMKPFRNPREIDHELIGNCKSLELTGQTYVLLPRLPTIQNKRVHLFVTRFYLEEQTFITLIRSWIETNKPIGTCFTFSTRENKQYAIEVLQFVNNQIEESVLGLNCVIIPMGDFKEMKINYERDRYSFLNDVYLIKMTVVSF</sequence>
<dbReference type="Proteomes" id="UP000095282">
    <property type="component" value="Unplaced"/>
</dbReference>
<dbReference type="PANTHER" id="PTHR31379:SF1">
    <property type="entry name" value="F-BOX C PROTEIN-RELATED"/>
    <property type="match status" value="1"/>
</dbReference>
<dbReference type="PANTHER" id="PTHR31379">
    <property type="entry name" value="F-BOX C PROTEIN-RELATED-RELATED"/>
    <property type="match status" value="1"/>
</dbReference>
<dbReference type="InterPro" id="IPR021942">
    <property type="entry name" value="DUF3557"/>
</dbReference>
<keyword evidence="1" id="KW-1185">Reference proteome</keyword>
<organism evidence="1 2">
    <name type="scientific">Caenorhabditis tropicalis</name>
    <dbReference type="NCBI Taxonomy" id="1561998"/>
    <lineage>
        <taxon>Eukaryota</taxon>
        <taxon>Metazoa</taxon>
        <taxon>Ecdysozoa</taxon>
        <taxon>Nematoda</taxon>
        <taxon>Chromadorea</taxon>
        <taxon>Rhabditida</taxon>
        <taxon>Rhabditina</taxon>
        <taxon>Rhabditomorpha</taxon>
        <taxon>Rhabditoidea</taxon>
        <taxon>Rhabditidae</taxon>
        <taxon>Peloderinae</taxon>
        <taxon>Caenorhabditis</taxon>
    </lineage>
</organism>